<keyword evidence="1" id="KW-0472">Membrane</keyword>
<evidence type="ECO:0000259" key="2">
    <source>
        <dbReference type="Pfam" id="PF20151"/>
    </source>
</evidence>
<proteinExistence type="predicted"/>
<keyword evidence="4" id="KW-1185">Reference proteome</keyword>
<feature type="transmembrane region" description="Helical" evidence="1">
    <location>
        <begin position="168"/>
        <end position="192"/>
    </location>
</feature>
<comment type="caution">
    <text evidence="3">The sequence shown here is derived from an EMBL/GenBank/DDBJ whole genome shotgun (WGS) entry which is preliminary data.</text>
</comment>
<evidence type="ECO:0000313" key="3">
    <source>
        <dbReference type="EMBL" id="KAF4610091.1"/>
    </source>
</evidence>
<evidence type="ECO:0000256" key="1">
    <source>
        <dbReference type="SAM" id="Phobius"/>
    </source>
</evidence>
<keyword evidence="1" id="KW-0812">Transmembrane</keyword>
<dbReference type="Pfam" id="PF20151">
    <property type="entry name" value="DUF6533"/>
    <property type="match status" value="1"/>
</dbReference>
<protein>
    <recommendedName>
        <fullName evidence="2">DUF6533 domain-containing protein</fullName>
    </recommendedName>
</protein>
<dbReference type="EMBL" id="JAACJL010000059">
    <property type="protein sequence ID" value="KAF4610091.1"/>
    <property type="molecule type" value="Genomic_DNA"/>
</dbReference>
<feature type="transmembrane region" description="Helical" evidence="1">
    <location>
        <begin position="60"/>
        <end position="84"/>
    </location>
</feature>
<name>A0A8H4VHG8_9AGAR</name>
<feature type="transmembrane region" description="Helical" evidence="1">
    <location>
        <begin position="22"/>
        <end position="48"/>
    </location>
</feature>
<accession>A0A8H4VHG8</accession>
<sequence length="357" mass="39667">MANATLELPNPLTPMAFFPPDLAYQVTVALYVLVGSSAVLIWDILINLQTDIKMLRRYKVTLSLLVYFVSRFTSLIYLLGITVLQTAPLSHCENVHKIQVLYPIVIPSTSLLFFFRIRAMYSGNTKVVTFFFLMWLAVIGGSITPAIGVTAMNIGSTDYCINSGLEPYVSAACIVPFVNDTLVFCATSWRLWKNAYVTQSIHNNVKVMVFGHHLPSFSRALLKDGQAYYLTIISLNLVTIALFFNISISIVYRSFIGVPNIVLMNSMACHVYRNVRFGVYQESGSMNDSMSLPRHERTPPSAIVFGRNQGGVDLGTCGTHYDDNHTTTLEVELDQISKTSMDKGLKHTGQSSHAPPV</sequence>
<evidence type="ECO:0000313" key="4">
    <source>
        <dbReference type="Proteomes" id="UP000521872"/>
    </source>
</evidence>
<dbReference type="InterPro" id="IPR045340">
    <property type="entry name" value="DUF6533"/>
</dbReference>
<dbReference type="AlphaFoldDB" id="A0A8H4VHG8"/>
<feature type="transmembrane region" description="Helical" evidence="1">
    <location>
        <begin position="227"/>
        <end position="252"/>
    </location>
</feature>
<feature type="transmembrane region" description="Helical" evidence="1">
    <location>
        <begin position="96"/>
        <end position="115"/>
    </location>
</feature>
<feature type="transmembrane region" description="Helical" evidence="1">
    <location>
        <begin position="127"/>
        <end position="148"/>
    </location>
</feature>
<keyword evidence="1" id="KW-1133">Transmembrane helix</keyword>
<feature type="domain" description="DUF6533" evidence="2">
    <location>
        <begin position="31"/>
        <end position="76"/>
    </location>
</feature>
<gene>
    <name evidence="3" type="ORF">D9613_010440</name>
</gene>
<organism evidence="3 4">
    <name type="scientific">Agrocybe pediades</name>
    <dbReference type="NCBI Taxonomy" id="84607"/>
    <lineage>
        <taxon>Eukaryota</taxon>
        <taxon>Fungi</taxon>
        <taxon>Dikarya</taxon>
        <taxon>Basidiomycota</taxon>
        <taxon>Agaricomycotina</taxon>
        <taxon>Agaricomycetes</taxon>
        <taxon>Agaricomycetidae</taxon>
        <taxon>Agaricales</taxon>
        <taxon>Agaricineae</taxon>
        <taxon>Strophariaceae</taxon>
        <taxon>Agrocybe</taxon>
    </lineage>
</organism>
<reference evidence="3 4" key="1">
    <citation type="submission" date="2019-12" db="EMBL/GenBank/DDBJ databases">
        <authorList>
            <person name="Floudas D."/>
            <person name="Bentzer J."/>
            <person name="Ahren D."/>
            <person name="Johansson T."/>
            <person name="Persson P."/>
            <person name="Tunlid A."/>
        </authorList>
    </citation>
    <scope>NUCLEOTIDE SEQUENCE [LARGE SCALE GENOMIC DNA]</scope>
    <source>
        <strain evidence="3 4">CBS 102.39</strain>
    </source>
</reference>
<dbReference type="Proteomes" id="UP000521872">
    <property type="component" value="Unassembled WGS sequence"/>
</dbReference>